<keyword evidence="1" id="KW-1133">Transmembrane helix</keyword>
<keyword evidence="1" id="KW-0812">Transmembrane</keyword>
<dbReference type="EMBL" id="AAGLQK010000069">
    <property type="protein sequence ID" value="EBP4061034.1"/>
    <property type="molecule type" value="Genomic_DNA"/>
</dbReference>
<evidence type="ECO:0000256" key="1">
    <source>
        <dbReference type="SAM" id="Phobius"/>
    </source>
</evidence>
<accession>A0A5U3G7C5</accession>
<keyword evidence="1" id="KW-0472">Membrane</keyword>
<name>A0A5U3G7C5_SALET</name>
<comment type="caution">
    <text evidence="2">The sequence shown here is derived from an EMBL/GenBank/DDBJ whole genome shotgun (WGS) entry which is preliminary data.</text>
</comment>
<feature type="transmembrane region" description="Helical" evidence="1">
    <location>
        <begin position="6"/>
        <end position="23"/>
    </location>
</feature>
<gene>
    <name evidence="2" type="ORF">Z599_25590</name>
</gene>
<sequence>MTGAKIMIIIVLIIILFWLAKMIKRTFNIDGETVYLVASPANGNPVVIVGLRLSDNMPDLASITVEFPMKSLCSAEAFVSNATDETARRGLNKLKAEYGELISMVNDCLSRSTTQSRLMSTRGKIQ</sequence>
<dbReference type="AlphaFoldDB" id="A0A5U3G7C5"/>
<evidence type="ECO:0000313" key="2">
    <source>
        <dbReference type="EMBL" id="EBP4061034.1"/>
    </source>
</evidence>
<reference evidence="2" key="1">
    <citation type="submission" date="2018-07" db="EMBL/GenBank/DDBJ databases">
        <authorList>
            <consortium name="GenomeTrakr network: Whole genome sequencing for foodborne pathogen traceback"/>
        </authorList>
    </citation>
    <scope>NUCLEOTIDE SEQUENCE</scope>
    <source>
        <strain evidence="2">MDH-2013-00175</strain>
    </source>
</reference>
<organism evidence="2">
    <name type="scientific">Salmonella enterica I</name>
    <dbReference type="NCBI Taxonomy" id="59201"/>
    <lineage>
        <taxon>Bacteria</taxon>
        <taxon>Pseudomonadati</taxon>
        <taxon>Pseudomonadota</taxon>
        <taxon>Gammaproteobacteria</taxon>
        <taxon>Enterobacterales</taxon>
        <taxon>Enterobacteriaceae</taxon>
        <taxon>Salmonella</taxon>
    </lineage>
</organism>
<protein>
    <submittedName>
        <fullName evidence="2">Lysogeny establishment protein</fullName>
    </submittedName>
</protein>
<proteinExistence type="predicted"/>